<evidence type="ECO:0000259" key="1">
    <source>
        <dbReference type="Pfam" id="PF00462"/>
    </source>
</evidence>
<reference evidence="2" key="1">
    <citation type="submission" date="2018-01" db="EMBL/GenBank/DDBJ databases">
        <title>Lactobacillus phages that infect wine-derived L. plantarum strains.</title>
        <authorList>
            <person name="Kyrkou I."/>
            <person name="Hestbjerg Hansen L."/>
        </authorList>
    </citation>
    <scope>NUCLEOTIDE SEQUENCE [LARGE SCALE GENOMIC DNA]</scope>
</reference>
<feature type="domain" description="Glutaredoxin" evidence="1">
    <location>
        <begin position="3"/>
        <end position="63"/>
    </location>
</feature>
<dbReference type="Pfam" id="PF00462">
    <property type="entry name" value="Glutaredoxin"/>
    <property type="match status" value="1"/>
</dbReference>
<dbReference type="Proteomes" id="UP000240377">
    <property type="component" value="Segment"/>
</dbReference>
<dbReference type="RefSeq" id="YP_009798388.1">
    <property type="nucleotide sequence ID" value="NC_047926.1"/>
</dbReference>
<dbReference type="PROSITE" id="PS51354">
    <property type="entry name" value="GLUTAREDOXIN_2"/>
    <property type="match status" value="1"/>
</dbReference>
<accession>A0A2K9VCZ3</accession>
<organism evidence="2 3">
    <name type="scientific">Lactobacillus phage Semele</name>
    <dbReference type="NCBI Taxonomy" id="2079433"/>
    <lineage>
        <taxon>Viruses</taxon>
        <taxon>Duplodnaviria</taxon>
        <taxon>Heunggongvirae</taxon>
        <taxon>Uroviricota</taxon>
        <taxon>Caudoviricetes</taxon>
        <taxon>Herelleviridae</taxon>
        <taxon>Harbinvirus</taxon>
        <taxon>Harbinvirus semele</taxon>
    </lineage>
</organism>
<dbReference type="SUPFAM" id="SSF52833">
    <property type="entry name" value="Thioredoxin-like"/>
    <property type="match status" value="1"/>
</dbReference>
<proteinExistence type="predicted"/>
<protein>
    <recommendedName>
        <fullName evidence="1">Glutaredoxin domain-containing protein</fullName>
    </recommendedName>
</protein>
<dbReference type="GeneID" id="54988850"/>
<dbReference type="InterPro" id="IPR002109">
    <property type="entry name" value="Glutaredoxin"/>
</dbReference>
<name>A0A2K9VCZ3_9CAUD</name>
<dbReference type="Gene3D" id="3.40.30.10">
    <property type="entry name" value="Glutaredoxin"/>
    <property type="match status" value="1"/>
</dbReference>
<sequence>MNVKVYSKVNCFPCKLTKRWLSEHNVNYDYEEFDPKEEADYAVVRERLMEYGFMSFPVVTITDDENNVINKWSGFAPNKLKSLIK</sequence>
<evidence type="ECO:0000313" key="3">
    <source>
        <dbReference type="Proteomes" id="UP000240377"/>
    </source>
</evidence>
<dbReference type="CDD" id="cd02976">
    <property type="entry name" value="NrdH"/>
    <property type="match status" value="1"/>
</dbReference>
<evidence type="ECO:0000313" key="2">
    <source>
        <dbReference type="EMBL" id="AUV60069.1"/>
    </source>
</evidence>
<dbReference type="InterPro" id="IPR036249">
    <property type="entry name" value="Thioredoxin-like_sf"/>
</dbReference>
<dbReference type="EMBL" id="MG765279">
    <property type="protein sequence ID" value="AUV60069.1"/>
    <property type="molecule type" value="Genomic_DNA"/>
</dbReference>
<dbReference type="KEGG" id="vg:54988850"/>
<keyword evidence="3" id="KW-1185">Reference proteome</keyword>